<proteinExistence type="predicted"/>
<dbReference type="EMBL" id="GBRH01173725">
    <property type="protein sequence ID" value="JAE24171.1"/>
    <property type="molecule type" value="Transcribed_RNA"/>
</dbReference>
<organism evidence="1">
    <name type="scientific">Arundo donax</name>
    <name type="common">Giant reed</name>
    <name type="synonym">Donax arundinaceus</name>
    <dbReference type="NCBI Taxonomy" id="35708"/>
    <lineage>
        <taxon>Eukaryota</taxon>
        <taxon>Viridiplantae</taxon>
        <taxon>Streptophyta</taxon>
        <taxon>Embryophyta</taxon>
        <taxon>Tracheophyta</taxon>
        <taxon>Spermatophyta</taxon>
        <taxon>Magnoliopsida</taxon>
        <taxon>Liliopsida</taxon>
        <taxon>Poales</taxon>
        <taxon>Poaceae</taxon>
        <taxon>PACMAD clade</taxon>
        <taxon>Arundinoideae</taxon>
        <taxon>Arundineae</taxon>
        <taxon>Arundo</taxon>
    </lineage>
</organism>
<dbReference type="AlphaFoldDB" id="A0A0A9GNR4"/>
<evidence type="ECO:0000313" key="1">
    <source>
        <dbReference type="EMBL" id="JAE24171.1"/>
    </source>
</evidence>
<sequence length="31" mass="3801">MWNYENCHGLLQRKIQPETKVQVSPMLRSWQ</sequence>
<protein>
    <submittedName>
        <fullName evidence="1">Uncharacterized protein</fullName>
    </submittedName>
</protein>
<name>A0A0A9GNR4_ARUDO</name>
<accession>A0A0A9GNR4</accession>
<reference evidence="1" key="1">
    <citation type="submission" date="2014-09" db="EMBL/GenBank/DDBJ databases">
        <authorList>
            <person name="Magalhaes I.L.F."/>
            <person name="Oliveira U."/>
            <person name="Santos F.R."/>
            <person name="Vidigal T.H.D.A."/>
            <person name="Brescovit A.D."/>
            <person name="Santos A.J."/>
        </authorList>
    </citation>
    <scope>NUCLEOTIDE SEQUENCE</scope>
    <source>
        <tissue evidence="1">Shoot tissue taken approximately 20 cm above the soil surface</tissue>
    </source>
</reference>
<reference evidence="1" key="2">
    <citation type="journal article" date="2015" name="Data Brief">
        <title>Shoot transcriptome of the giant reed, Arundo donax.</title>
        <authorList>
            <person name="Barrero R.A."/>
            <person name="Guerrero F.D."/>
            <person name="Moolhuijzen P."/>
            <person name="Goolsby J.A."/>
            <person name="Tidwell J."/>
            <person name="Bellgard S.E."/>
            <person name="Bellgard M.I."/>
        </authorList>
    </citation>
    <scope>NUCLEOTIDE SEQUENCE</scope>
    <source>
        <tissue evidence="1">Shoot tissue taken approximately 20 cm above the soil surface</tissue>
    </source>
</reference>